<comment type="subcellular location">
    <subcellularLocation>
        <location evidence="1">Periplasm</location>
    </subcellularLocation>
</comment>
<reference evidence="7" key="1">
    <citation type="journal article" date="2014" name="Int. J. Syst. Evol. Microbiol.">
        <title>Complete genome sequence of Corynebacterium casei LMG S-19264T (=DSM 44701T), isolated from a smear-ripened cheese.</title>
        <authorList>
            <consortium name="US DOE Joint Genome Institute (JGI-PGF)"/>
            <person name="Walter F."/>
            <person name="Albersmeier A."/>
            <person name="Kalinowski J."/>
            <person name="Ruckert C."/>
        </authorList>
    </citation>
    <scope>NUCLEOTIDE SEQUENCE</scope>
    <source>
        <strain evidence="7">KCTC 42650</strain>
    </source>
</reference>
<keyword evidence="3" id="KW-0813">Transport</keyword>
<dbReference type="AlphaFoldDB" id="A0A8J3GYX5"/>
<keyword evidence="4 5" id="KW-0732">Signal</keyword>
<dbReference type="SUPFAM" id="SSF53850">
    <property type="entry name" value="Periplasmic binding protein-like II"/>
    <property type="match status" value="1"/>
</dbReference>
<accession>A0A8J3GYX5</accession>
<proteinExistence type="inferred from homology"/>
<evidence type="ECO:0000256" key="4">
    <source>
        <dbReference type="ARBA" id="ARBA00022729"/>
    </source>
</evidence>
<dbReference type="FunFam" id="3.10.105.10:FF:000006">
    <property type="entry name" value="Peptide ABC transporter substrate-binding protein"/>
    <property type="match status" value="1"/>
</dbReference>
<dbReference type="Gene3D" id="3.10.105.10">
    <property type="entry name" value="Dipeptide-binding Protein, Domain 3"/>
    <property type="match status" value="1"/>
</dbReference>
<dbReference type="Proteomes" id="UP000626220">
    <property type="component" value="Unassembled WGS sequence"/>
</dbReference>
<dbReference type="Pfam" id="PF00496">
    <property type="entry name" value="SBP_bac_5"/>
    <property type="match status" value="1"/>
</dbReference>
<dbReference type="InterPro" id="IPR030678">
    <property type="entry name" value="Peptide/Ni-bd"/>
</dbReference>
<dbReference type="InterPro" id="IPR000914">
    <property type="entry name" value="SBP_5_dom"/>
</dbReference>
<sequence>MRMKRGMYVSNKECTMKIKTLLLGAVACAALAPAAFAERGKDGNVSIIYWQAPSILNPFLSGGTKDIEASSLVLEPLARYDDKGEMVPFLAEEVPTIANGGVSEDLTTITWKIKPGLLWSDGTPVTSADVKFTAEYCMHPEGGCAQLSFFDGVQTIDTPDDLTVKVTFNQPKPNPYGPFVGGQSPIIQKAQFENCLGSKAPECTQQNFNPVGTGPFKVVEFKPNDVITLEANTNYRDPDKPAFATVTFKGGGDATGAARAVFETGEFDYAWNLQLAPDVIAKMEAGGKGKAITGFGPLVERIEVNLTDPSPSLDADTRSTRKAPHPFLSDIRVRQALSMAIDRELLVEVGYGQAGKPTCDLVPVPDNYAAKNDFCFKQDIEGANKLLDEAGWVKGADGVRAKDGVRLSILYQTSTNAVRQDFQALIKDWWTEIGVETELRNVSASVFFGGDPGSPDTFQKFYADVEMYANTFNGTDPQQYLAAYRCGQEPKPESQWQGENINRFCDPAYDALIDELARTGDIAKRGEIAIKMNNMLTKDSHTIIGLVHRGRVSGQSNTLGGHVLNVWDSELWDAANWFRKQGS</sequence>
<comment type="caution">
    <text evidence="7">The sequence shown here is derived from an EMBL/GenBank/DDBJ whole genome shotgun (WGS) entry which is preliminary data.</text>
</comment>
<dbReference type="PANTHER" id="PTHR30290">
    <property type="entry name" value="PERIPLASMIC BINDING COMPONENT OF ABC TRANSPORTER"/>
    <property type="match status" value="1"/>
</dbReference>
<keyword evidence="8" id="KW-1185">Reference proteome</keyword>
<dbReference type="InterPro" id="IPR039424">
    <property type="entry name" value="SBP_5"/>
</dbReference>
<dbReference type="GO" id="GO:1904680">
    <property type="term" value="F:peptide transmembrane transporter activity"/>
    <property type="evidence" value="ECO:0007669"/>
    <property type="project" value="TreeGrafter"/>
</dbReference>
<evidence type="ECO:0000256" key="5">
    <source>
        <dbReference type="SAM" id="SignalP"/>
    </source>
</evidence>
<name>A0A8J3GYX5_9RHOB</name>
<dbReference type="GO" id="GO:0015833">
    <property type="term" value="P:peptide transport"/>
    <property type="evidence" value="ECO:0007669"/>
    <property type="project" value="TreeGrafter"/>
</dbReference>
<feature type="domain" description="Solute-binding protein family 5" evidence="6">
    <location>
        <begin position="86"/>
        <end position="485"/>
    </location>
</feature>
<evidence type="ECO:0000313" key="8">
    <source>
        <dbReference type="Proteomes" id="UP000626220"/>
    </source>
</evidence>
<dbReference type="CDD" id="cd08513">
    <property type="entry name" value="PBP2_thermophilic_Hb8_like"/>
    <property type="match status" value="1"/>
</dbReference>
<dbReference type="EMBL" id="BNCJ01000011">
    <property type="protein sequence ID" value="GHF60127.1"/>
    <property type="molecule type" value="Genomic_DNA"/>
</dbReference>
<protein>
    <submittedName>
        <fullName evidence="7">ABC transporter substrate-binding protein</fullName>
    </submittedName>
</protein>
<dbReference type="Gene3D" id="3.40.190.10">
    <property type="entry name" value="Periplasmic binding protein-like II"/>
    <property type="match status" value="1"/>
</dbReference>
<comment type="similarity">
    <text evidence="2">Belongs to the bacterial solute-binding protein 5 family.</text>
</comment>
<feature type="signal peptide" evidence="5">
    <location>
        <begin position="1"/>
        <end position="37"/>
    </location>
</feature>
<dbReference type="GO" id="GO:0043190">
    <property type="term" value="C:ATP-binding cassette (ABC) transporter complex"/>
    <property type="evidence" value="ECO:0007669"/>
    <property type="project" value="InterPro"/>
</dbReference>
<evidence type="ECO:0000256" key="2">
    <source>
        <dbReference type="ARBA" id="ARBA00005695"/>
    </source>
</evidence>
<dbReference type="GO" id="GO:0030288">
    <property type="term" value="C:outer membrane-bounded periplasmic space"/>
    <property type="evidence" value="ECO:0007669"/>
    <property type="project" value="UniProtKB-ARBA"/>
</dbReference>
<evidence type="ECO:0000256" key="3">
    <source>
        <dbReference type="ARBA" id="ARBA00022448"/>
    </source>
</evidence>
<dbReference type="PIRSF" id="PIRSF002741">
    <property type="entry name" value="MppA"/>
    <property type="match status" value="1"/>
</dbReference>
<feature type="chain" id="PRO_5035260848" evidence="5">
    <location>
        <begin position="38"/>
        <end position="583"/>
    </location>
</feature>
<reference evidence="7" key="2">
    <citation type="submission" date="2020-09" db="EMBL/GenBank/DDBJ databases">
        <authorList>
            <person name="Sun Q."/>
            <person name="Kim S."/>
        </authorList>
    </citation>
    <scope>NUCLEOTIDE SEQUENCE</scope>
    <source>
        <strain evidence="7">KCTC 42650</strain>
    </source>
</reference>
<dbReference type="PANTHER" id="PTHR30290:SF65">
    <property type="entry name" value="MONOACYL PHOSPHATIDYLINOSITOL TETRAMANNOSIDE-BINDING PROTEIN LPQW-RELATED"/>
    <property type="match status" value="1"/>
</dbReference>
<evidence type="ECO:0000259" key="6">
    <source>
        <dbReference type="Pfam" id="PF00496"/>
    </source>
</evidence>
<evidence type="ECO:0000313" key="7">
    <source>
        <dbReference type="EMBL" id="GHF60127.1"/>
    </source>
</evidence>
<organism evidence="7 8">
    <name type="scientific">Seohaeicola zhoushanensis</name>
    <dbReference type="NCBI Taxonomy" id="1569283"/>
    <lineage>
        <taxon>Bacteria</taxon>
        <taxon>Pseudomonadati</taxon>
        <taxon>Pseudomonadota</taxon>
        <taxon>Alphaproteobacteria</taxon>
        <taxon>Rhodobacterales</taxon>
        <taxon>Roseobacteraceae</taxon>
        <taxon>Seohaeicola</taxon>
    </lineage>
</organism>
<evidence type="ECO:0000256" key="1">
    <source>
        <dbReference type="ARBA" id="ARBA00004418"/>
    </source>
</evidence>
<gene>
    <name evidence="7" type="ORF">GCM10017056_34470</name>
</gene>